<keyword evidence="2" id="KW-0472">Membrane</keyword>
<gene>
    <name evidence="3" type="ORF">D3C57_115670</name>
</gene>
<dbReference type="STRING" id="1343740.M271_27940"/>
<dbReference type="eggNOG" id="ENOG50340KJ">
    <property type="taxonomic scope" value="Bacteria"/>
</dbReference>
<feature type="transmembrane region" description="Helical" evidence="2">
    <location>
        <begin position="147"/>
        <end position="166"/>
    </location>
</feature>
<keyword evidence="2" id="KW-0812">Transmembrane</keyword>
<feature type="region of interest" description="Disordered" evidence="1">
    <location>
        <begin position="1"/>
        <end position="47"/>
    </location>
</feature>
<evidence type="ECO:0000313" key="3">
    <source>
        <dbReference type="EMBL" id="RLV79837.1"/>
    </source>
</evidence>
<dbReference type="KEGG" id="src:M271_27940"/>
<feature type="transmembrane region" description="Helical" evidence="2">
    <location>
        <begin position="59"/>
        <end position="77"/>
    </location>
</feature>
<dbReference type="Proteomes" id="UP000281594">
    <property type="component" value="Unassembled WGS sequence"/>
</dbReference>
<dbReference type="HOGENOM" id="CLU_129340_0_0_11"/>
<dbReference type="RefSeq" id="WP_020870507.1">
    <property type="nucleotide sequence ID" value="NC_022785.1"/>
</dbReference>
<evidence type="ECO:0000256" key="2">
    <source>
        <dbReference type="SAM" id="Phobius"/>
    </source>
</evidence>
<feature type="transmembrane region" description="Helical" evidence="2">
    <location>
        <begin position="122"/>
        <end position="141"/>
    </location>
</feature>
<feature type="transmembrane region" description="Helical" evidence="2">
    <location>
        <begin position="83"/>
        <end position="102"/>
    </location>
</feature>
<sequence>MGISIRDRKAETEATAKGETEGATKAKAKGETKAKARGGTKAKAKGGTADIDLSGIKPLPLWFFGFEGVMGAAYDLTKAWDDAWMVLIGIALVNIVVGATVLRRRMKLMRAMLKNSHTRKIAIGMVALRAGLHLVLAALGAPVNSVAGHLAVAGLMGATTVTLMWFNQRVTFRALRLA</sequence>
<comment type="caution">
    <text evidence="3">The sequence shown here is derived from an EMBL/GenBank/DDBJ whole genome shotgun (WGS) entry which is preliminary data.</text>
</comment>
<feature type="compositionally biased region" description="Basic and acidic residues" evidence="1">
    <location>
        <begin position="1"/>
        <end position="34"/>
    </location>
</feature>
<proteinExistence type="predicted"/>
<evidence type="ECO:0000313" key="4">
    <source>
        <dbReference type="Proteomes" id="UP000281594"/>
    </source>
</evidence>
<feature type="compositionally biased region" description="Basic residues" evidence="1">
    <location>
        <begin position="35"/>
        <end position="44"/>
    </location>
</feature>
<reference evidence="3 4" key="1">
    <citation type="journal article" date="2018" name="J. Biol. Chem.">
        <title>Discovery of the actinoplanic acid pathway in Streptomyces rapamycinicus reveals a genetically conserved synergism with rapamycin.</title>
        <authorList>
            <person name="Mrak P."/>
            <person name="Krastel P."/>
            <person name="Pivk Lukancic P."/>
            <person name="Tao J."/>
            <person name="Pistorius D."/>
            <person name="Moore C.M."/>
        </authorList>
    </citation>
    <scope>NUCLEOTIDE SEQUENCE [LARGE SCALE GENOMIC DNA]</scope>
    <source>
        <strain evidence="3 4">NRRL 5491</strain>
    </source>
</reference>
<keyword evidence="2" id="KW-1133">Transmembrane helix</keyword>
<protein>
    <submittedName>
        <fullName evidence="3">Uncharacterized protein</fullName>
    </submittedName>
</protein>
<accession>A0A0A0NIL7</accession>
<name>A0A0A0NIL7_STRRN</name>
<organism evidence="3 4">
    <name type="scientific">Streptomyces rapamycinicus (strain ATCC 29253 / DSM 41530 / NRRL 5491 / AYB-994)</name>
    <name type="common">Streptomyces hygroscopicus (strain ATCC 29253)</name>
    <dbReference type="NCBI Taxonomy" id="1343740"/>
    <lineage>
        <taxon>Bacteria</taxon>
        <taxon>Bacillati</taxon>
        <taxon>Actinomycetota</taxon>
        <taxon>Actinomycetes</taxon>
        <taxon>Kitasatosporales</taxon>
        <taxon>Streptomycetaceae</taxon>
        <taxon>Streptomyces</taxon>
        <taxon>Streptomyces violaceusniger group</taxon>
    </lineage>
</organism>
<dbReference type="EMBL" id="QYCY01000001">
    <property type="protein sequence ID" value="RLV79837.1"/>
    <property type="molecule type" value="Genomic_DNA"/>
</dbReference>
<dbReference type="AlphaFoldDB" id="A0A0A0NIL7"/>
<evidence type="ECO:0000256" key="1">
    <source>
        <dbReference type="SAM" id="MobiDB-lite"/>
    </source>
</evidence>